<dbReference type="EMBL" id="JAQQWM010000008">
    <property type="protein sequence ID" value="KAK8054218.1"/>
    <property type="molecule type" value="Genomic_DNA"/>
</dbReference>
<proteinExistence type="predicted"/>
<keyword evidence="3" id="KW-1185">Reference proteome</keyword>
<gene>
    <name evidence="2" type="ORF">PG996_013519</name>
</gene>
<comment type="caution">
    <text evidence="2">The sequence shown here is derived from an EMBL/GenBank/DDBJ whole genome shotgun (WGS) entry which is preliminary data.</text>
</comment>
<feature type="region of interest" description="Disordered" evidence="1">
    <location>
        <begin position="1"/>
        <end position="30"/>
    </location>
</feature>
<feature type="region of interest" description="Disordered" evidence="1">
    <location>
        <begin position="67"/>
        <end position="87"/>
    </location>
</feature>
<sequence>MVCKRMPYGEDEAATVKVEDDKPSSSNATKNLPTCDDVAHLPAFVNDNNRVVYTLVNIRHVDKAVDAPPSRDLNQLNKQSTPSQSISRAVSSETAFFDASTQTKEIQSKYYVSKGSQTEPLDKEEGVFTETSFEAMLHKSGDHDGWSDREETG</sequence>
<evidence type="ECO:0000313" key="3">
    <source>
        <dbReference type="Proteomes" id="UP001446871"/>
    </source>
</evidence>
<protein>
    <submittedName>
        <fullName evidence="2">Uncharacterized protein</fullName>
    </submittedName>
</protein>
<dbReference type="Proteomes" id="UP001446871">
    <property type="component" value="Unassembled WGS sequence"/>
</dbReference>
<evidence type="ECO:0000256" key="1">
    <source>
        <dbReference type="SAM" id="MobiDB-lite"/>
    </source>
</evidence>
<feature type="compositionally biased region" description="Polar residues" evidence="1">
    <location>
        <begin position="72"/>
        <end position="87"/>
    </location>
</feature>
<name>A0ABR1U5T0_9PEZI</name>
<reference evidence="2 3" key="1">
    <citation type="submission" date="2023-01" db="EMBL/GenBank/DDBJ databases">
        <title>Analysis of 21 Apiospora genomes using comparative genomics revels a genus with tremendous synthesis potential of carbohydrate active enzymes and secondary metabolites.</title>
        <authorList>
            <person name="Sorensen T."/>
        </authorList>
    </citation>
    <scope>NUCLEOTIDE SEQUENCE [LARGE SCALE GENOMIC DNA]</scope>
    <source>
        <strain evidence="2 3">CBS 83171</strain>
    </source>
</reference>
<accession>A0ABR1U5T0</accession>
<organism evidence="2 3">
    <name type="scientific">Apiospora saccharicola</name>
    <dbReference type="NCBI Taxonomy" id="335842"/>
    <lineage>
        <taxon>Eukaryota</taxon>
        <taxon>Fungi</taxon>
        <taxon>Dikarya</taxon>
        <taxon>Ascomycota</taxon>
        <taxon>Pezizomycotina</taxon>
        <taxon>Sordariomycetes</taxon>
        <taxon>Xylariomycetidae</taxon>
        <taxon>Amphisphaeriales</taxon>
        <taxon>Apiosporaceae</taxon>
        <taxon>Apiospora</taxon>
    </lineage>
</organism>
<evidence type="ECO:0000313" key="2">
    <source>
        <dbReference type="EMBL" id="KAK8054218.1"/>
    </source>
</evidence>